<keyword evidence="1" id="KW-0812">Transmembrane</keyword>
<dbReference type="EMBL" id="JAYMYQ010000001">
    <property type="protein sequence ID" value="KAK7363498.1"/>
    <property type="molecule type" value="Genomic_DNA"/>
</dbReference>
<accession>A0AAN9REC0</accession>
<evidence type="ECO:0000256" key="1">
    <source>
        <dbReference type="SAM" id="Phobius"/>
    </source>
</evidence>
<evidence type="ECO:0000313" key="2">
    <source>
        <dbReference type="EMBL" id="KAK7363498.1"/>
    </source>
</evidence>
<feature type="transmembrane region" description="Helical" evidence="1">
    <location>
        <begin position="56"/>
        <end position="74"/>
    </location>
</feature>
<sequence>MRCIEDVEILYSATKRRENINIATWVDHLLFFSLLFWALSLVGCFCMTFLSNNFLYFSLLQILSLPAHLLVVSARESMARVRGDCAIIIPPSVFELRDRGRQYLALHRFYSCFFSFPPLGGGCVGRNTCSRFLRPIFHKCRESSSVVNLY</sequence>
<feature type="transmembrane region" description="Helical" evidence="1">
    <location>
        <begin position="25"/>
        <end position="50"/>
    </location>
</feature>
<keyword evidence="3" id="KW-1185">Reference proteome</keyword>
<dbReference type="AlphaFoldDB" id="A0AAN9REC0"/>
<proteinExistence type="predicted"/>
<reference evidence="2 3" key="1">
    <citation type="submission" date="2024-01" db="EMBL/GenBank/DDBJ databases">
        <title>The genomes of 5 underutilized Papilionoideae crops provide insights into root nodulation and disease resistanc.</title>
        <authorList>
            <person name="Jiang F."/>
        </authorList>
    </citation>
    <scope>NUCLEOTIDE SEQUENCE [LARGE SCALE GENOMIC DNA]</scope>
    <source>
        <strain evidence="2">LVBAO_FW01</strain>
        <tissue evidence="2">Leaves</tissue>
    </source>
</reference>
<keyword evidence="1" id="KW-0472">Membrane</keyword>
<comment type="caution">
    <text evidence="2">The sequence shown here is derived from an EMBL/GenBank/DDBJ whole genome shotgun (WGS) entry which is preliminary data.</text>
</comment>
<keyword evidence="1" id="KW-1133">Transmembrane helix</keyword>
<name>A0AAN9REC0_CANGL</name>
<protein>
    <submittedName>
        <fullName evidence="2">Uncharacterized protein</fullName>
    </submittedName>
</protein>
<organism evidence="2 3">
    <name type="scientific">Canavalia gladiata</name>
    <name type="common">Sword bean</name>
    <name type="synonym">Dolichos gladiatus</name>
    <dbReference type="NCBI Taxonomy" id="3824"/>
    <lineage>
        <taxon>Eukaryota</taxon>
        <taxon>Viridiplantae</taxon>
        <taxon>Streptophyta</taxon>
        <taxon>Embryophyta</taxon>
        <taxon>Tracheophyta</taxon>
        <taxon>Spermatophyta</taxon>
        <taxon>Magnoliopsida</taxon>
        <taxon>eudicotyledons</taxon>
        <taxon>Gunneridae</taxon>
        <taxon>Pentapetalae</taxon>
        <taxon>rosids</taxon>
        <taxon>fabids</taxon>
        <taxon>Fabales</taxon>
        <taxon>Fabaceae</taxon>
        <taxon>Papilionoideae</taxon>
        <taxon>50 kb inversion clade</taxon>
        <taxon>NPAAA clade</taxon>
        <taxon>indigoferoid/millettioid clade</taxon>
        <taxon>Phaseoleae</taxon>
        <taxon>Canavalia</taxon>
    </lineage>
</organism>
<dbReference type="Proteomes" id="UP001367508">
    <property type="component" value="Unassembled WGS sequence"/>
</dbReference>
<gene>
    <name evidence="2" type="ORF">VNO77_05642</name>
</gene>
<evidence type="ECO:0000313" key="3">
    <source>
        <dbReference type="Proteomes" id="UP001367508"/>
    </source>
</evidence>